<dbReference type="OrthoDB" id="9765680at2"/>
<dbReference type="InterPro" id="IPR025110">
    <property type="entry name" value="AMP-bd_C"/>
</dbReference>
<keyword evidence="8" id="KW-1185">Reference proteome</keyword>
<dbReference type="InterPro" id="IPR020845">
    <property type="entry name" value="AMP-binding_CS"/>
</dbReference>
<dbReference type="STRING" id="471854.Dfer_3404"/>
<dbReference type="Gene3D" id="3.40.50.12780">
    <property type="entry name" value="N-terminal domain of ligase-like"/>
    <property type="match status" value="1"/>
</dbReference>
<dbReference type="CDD" id="cd05931">
    <property type="entry name" value="FAAL"/>
    <property type="match status" value="1"/>
</dbReference>
<keyword evidence="3" id="KW-0276">Fatty acid metabolism</keyword>
<dbReference type="GO" id="GO:0016874">
    <property type="term" value="F:ligase activity"/>
    <property type="evidence" value="ECO:0007669"/>
    <property type="project" value="UniProtKB-KW"/>
</dbReference>
<dbReference type="RefSeq" id="WP_015812858.1">
    <property type="nucleotide sequence ID" value="NC_013037.1"/>
</dbReference>
<dbReference type="SUPFAM" id="SSF56801">
    <property type="entry name" value="Acetyl-CoA synthetase-like"/>
    <property type="match status" value="1"/>
</dbReference>
<comment type="similarity">
    <text evidence="1">Belongs to the ATP-dependent AMP-binding enzyme family.</text>
</comment>
<dbReference type="Proteomes" id="UP000002011">
    <property type="component" value="Chromosome"/>
</dbReference>
<dbReference type="InterPro" id="IPR040097">
    <property type="entry name" value="FAAL/FAAC"/>
</dbReference>
<evidence type="ECO:0000313" key="7">
    <source>
        <dbReference type="EMBL" id="ACT94614.1"/>
    </source>
</evidence>
<dbReference type="FunFam" id="3.40.50.12780:FF:000013">
    <property type="entry name" value="Long-chain-fatty-acid--AMP ligase FadD32"/>
    <property type="match status" value="1"/>
</dbReference>
<accession>C6VSW9</accession>
<dbReference type="PROSITE" id="PS00455">
    <property type="entry name" value="AMP_BINDING"/>
    <property type="match status" value="1"/>
</dbReference>
<feature type="domain" description="AMP-dependent synthetase/ligase" evidence="5">
    <location>
        <begin position="8"/>
        <end position="395"/>
    </location>
</feature>
<evidence type="ECO:0000256" key="4">
    <source>
        <dbReference type="ARBA" id="ARBA00023098"/>
    </source>
</evidence>
<evidence type="ECO:0000256" key="3">
    <source>
        <dbReference type="ARBA" id="ARBA00022832"/>
    </source>
</evidence>
<dbReference type="PANTHER" id="PTHR22754">
    <property type="entry name" value="DISCO-INTERACTING PROTEIN 2 DIP2 -RELATED"/>
    <property type="match status" value="1"/>
</dbReference>
<protein>
    <submittedName>
        <fullName evidence="7">AMP-dependent synthetase and ligase</fullName>
    </submittedName>
</protein>
<dbReference type="Pfam" id="PF23024">
    <property type="entry name" value="AMP-dom_DIP2-like"/>
    <property type="match status" value="1"/>
</dbReference>
<evidence type="ECO:0000259" key="6">
    <source>
        <dbReference type="Pfam" id="PF23024"/>
    </source>
</evidence>
<dbReference type="InterPro" id="IPR000873">
    <property type="entry name" value="AMP-dep_synth/lig_dom"/>
</dbReference>
<dbReference type="PANTHER" id="PTHR22754:SF32">
    <property type="entry name" value="DISCO-INTERACTING PROTEIN 2"/>
    <property type="match status" value="1"/>
</dbReference>
<dbReference type="eggNOG" id="COG0318">
    <property type="taxonomic scope" value="Bacteria"/>
</dbReference>
<evidence type="ECO:0000256" key="1">
    <source>
        <dbReference type="ARBA" id="ARBA00006432"/>
    </source>
</evidence>
<sequence length="551" mass="59694">MDILDVLKTNAGLHPDKLAYGYIGKEGEVTEQLRYSELHQQVLAASHQLSAKFPVNARVILLLPAEAAFICSFLGTLHAGIIAVPTPISYSEPGINRILSIIRDCDAAGIITNAKTYKMLFQRKNDASSALQEYDIEWVFTDDLMAAPAAAAAVRRHKQSVETAYLQYTSGSTSQPKGVMISHPNLTANLRAINNCFGRTADDTSVTWLPHYHDMGLVDGLLSPLFTGGTGYIISPLLFITKPALLLQTISNYRAGFCGGPGFGLDHCLARIPEEQLHALDLSSLRVLYVGAEPIRIATLERFAAATQAAGFRKNSLVPSYGLAEATLAVSLHLNGVDLTYHKLGDAVNKEVVACGPPVEFTEVQIVNPTNGVVCPNGQEGEIWVKNSAIAGGYWEKPEATKATFQAYTSDGNGPYLRTGDLGFMENGLLFITGRTKELIIIRGVNYYPQDIEEVVSGSHPDIQPNASAAFSVETEQGEALMIVSEVRRVTQTPDDEKSIKTKMAQSVGLAFGLIPHNITLIAPGKLPKTSSGKIQRLKAREIFARKTILD</sequence>
<proteinExistence type="inferred from homology"/>
<dbReference type="EMBL" id="CP001619">
    <property type="protein sequence ID" value="ACT94614.1"/>
    <property type="molecule type" value="Genomic_DNA"/>
</dbReference>
<dbReference type="GO" id="GO:0070566">
    <property type="term" value="F:adenylyltransferase activity"/>
    <property type="evidence" value="ECO:0007669"/>
    <property type="project" value="TreeGrafter"/>
</dbReference>
<dbReference type="GO" id="GO:0005886">
    <property type="term" value="C:plasma membrane"/>
    <property type="evidence" value="ECO:0007669"/>
    <property type="project" value="TreeGrafter"/>
</dbReference>
<name>C6VSW9_DYAFD</name>
<dbReference type="GO" id="GO:0006633">
    <property type="term" value="P:fatty acid biosynthetic process"/>
    <property type="evidence" value="ECO:0007669"/>
    <property type="project" value="TreeGrafter"/>
</dbReference>
<keyword evidence="4" id="KW-0443">Lipid metabolism</keyword>
<evidence type="ECO:0000256" key="2">
    <source>
        <dbReference type="ARBA" id="ARBA00022598"/>
    </source>
</evidence>
<keyword evidence="2 7" id="KW-0436">Ligase</keyword>
<dbReference type="Gene3D" id="3.30.300.30">
    <property type="match status" value="1"/>
</dbReference>
<dbReference type="HOGENOM" id="CLU_000022_23_7_10"/>
<dbReference type="GO" id="GO:0071766">
    <property type="term" value="P:Actinobacterium-type cell wall biogenesis"/>
    <property type="evidence" value="ECO:0007669"/>
    <property type="project" value="UniProtKB-ARBA"/>
</dbReference>
<dbReference type="AlphaFoldDB" id="C6VSW9"/>
<dbReference type="Pfam" id="PF00501">
    <property type="entry name" value="AMP-binding"/>
    <property type="match status" value="1"/>
</dbReference>
<dbReference type="InterPro" id="IPR042099">
    <property type="entry name" value="ANL_N_sf"/>
</dbReference>
<evidence type="ECO:0000259" key="5">
    <source>
        <dbReference type="Pfam" id="PF00501"/>
    </source>
</evidence>
<feature type="domain" description="AMP-binding enzyme C-terminal" evidence="6">
    <location>
        <begin position="438"/>
        <end position="548"/>
    </location>
</feature>
<reference evidence="7 8" key="1">
    <citation type="journal article" date="2009" name="Stand. Genomic Sci.">
        <title>Complete genome sequence of Dyadobacter fermentans type strain (NS114).</title>
        <authorList>
            <person name="Lang E."/>
            <person name="Lapidus A."/>
            <person name="Chertkov O."/>
            <person name="Brettin T."/>
            <person name="Detter J.C."/>
            <person name="Han C."/>
            <person name="Copeland A."/>
            <person name="Glavina Del Rio T."/>
            <person name="Nolan M."/>
            <person name="Chen F."/>
            <person name="Lucas S."/>
            <person name="Tice H."/>
            <person name="Cheng J.F."/>
            <person name="Land M."/>
            <person name="Hauser L."/>
            <person name="Chang Y.J."/>
            <person name="Jeffries C.D."/>
            <person name="Kopitz M."/>
            <person name="Bruce D."/>
            <person name="Goodwin L."/>
            <person name="Pitluck S."/>
            <person name="Ovchinnikova G."/>
            <person name="Pati A."/>
            <person name="Ivanova N."/>
            <person name="Mavrommatis K."/>
            <person name="Chen A."/>
            <person name="Palaniappan K."/>
            <person name="Chain P."/>
            <person name="Bristow J."/>
            <person name="Eisen J.A."/>
            <person name="Markowitz V."/>
            <person name="Hugenholtz P."/>
            <person name="Goker M."/>
            <person name="Rohde M."/>
            <person name="Kyrpides N.C."/>
            <person name="Klenk H.P."/>
        </authorList>
    </citation>
    <scope>NUCLEOTIDE SEQUENCE [LARGE SCALE GENOMIC DNA]</scope>
    <source>
        <strain evidence="8">ATCC 700827 / DSM 18053 / CIP 107007 / KCTC 52180 / NS114</strain>
    </source>
</reference>
<organism evidence="7 8">
    <name type="scientific">Dyadobacter fermentans (strain ATCC 700827 / DSM 18053 / CIP 107007 / KCTC 52180 / NS114)</name>
    <dbReference type="NCBI Taxonomy" id="471854"/>
    <lineage>
        <taxon>Bacteria</taxon>
        <taxon>Pseudomonadati</taxon>
        <taxon>Bacteroidota</taxon>
        <taxon>Cytophagia</taxon>
        <taxon>Cytophagales</taxon>
        <taxon>Spirosomataceae</taxon>
        <taxon>Dyadobacter</taxon>
    </lineage>
</organism>
<evidence type="ECO:0000313" key="8">
    <source>
        <dbReference type="Proteomes" id="UP000002011"/>
    </source>
</evidence>
<dbReference type="KEGG" id="dfe:Dfer_3404"/>
<dbReference type="InterPro" id="IPR045851">
    <property type="entry name" value="AMP-bd_C_sf"/>
</dbReference>
<gene>
    <name evidence="7" type="ordered locus">Dfer_3404</name>
</gene>